<sequence>MASDATAPNIPGPGRNLGLLFDALGKKFERIVNNWARELKLGPDEVAREIRSLRRHRDSLALVDSNATAPVGQEIYVGRVARPGRKYQRVEPPQVPASEDVRLLKRLCRRLLKYCRSQDLSTQLRALEEVTALATDDPYIREMLADVLRKAHLVPKYNERELQVACDKALISIKDVEIYQFWSHFTEGYVNSGHYFESNDLELSKFRDKFVVYLNDPDVSFLVARLLRAELGKTFFAGAYKHIWKCYVEAAYTNPGVIEYDTLYTLFDEGEEFYGSQCVVCDNADHIMELARHFPIFSDSTTVGAMQFRRRSDMNDGVDIRKLEEVSHKTLQFLTRLCNSEDLLVQLHFLRNLQRDEVMRDALDETILANEALIAYVHISQICPPNHMSKLHGVESYDPGAAVLFNYFLHGSLEQQALATILLSRSMEESRYFNLALDAVQLKYGGVSHIPPPPRRAPFNDRCHIRRNQFWTNDCIHVGKREDMDEKDVLHCSIRDIAWLHVEGDKHPFDVTGHYPILAGYDASGKELYVARIFYSNNIQRWRHWSETYISDGARRVSFIGHDGKRRTTSRFDVMVLRHNPYDIDGRVIPEGAKLQTGPVYWKLDPSDEGSKLDPEAEFEDFSECSESDCDTDLEDEESVEEVDTESIASTESTAISLDIQIEEMSTEGNDILAEIQRARRTLKIQQQELNHSISEGNDRDPR</sequence>
<dbReference type="OrthoDB" id="3066495at2759"/>
<dbReference type="InParanoid" id="A0A0H2RBZ8"/>
<gene>
    <name evidence="2" type="ORF">SCHPADRAFT_944005</name>
</gene>
<accession>A0A0H2RBZ8</accession>
<feature type="compositionally biased region" description="Acidic residues" evidence="1">
    <location>
        <begin position="623"/>
        <end position="645"/>
    </location>
</feature>
<protein>
    <submittedName>
        <fullName evidence="2">Uncharacterized protein</fullName>
    </submittedName>
</protein>
<proteinExistence type="predicted"/>
<dbReference type="AlphaFoldDB" id="A0A0H2RBZ8"/>
<evidence type="ECO:0000256" key="1">
    <source>
        <dbReference type="SAM" id="MobiDB-lite"/>
    </source>
</evidence>
<name>A0A0H2RBZ8_9AGAM</name>
<evidence type="ECO:0000313" key="3">
    <source>
        <dbReference type="Proteomes" id="UP000053477"/>
    </source>
</evidence>
<organism evidence="2 3">
    <name type="scientific">Schizopora paradoxa</name>
    <dbReference type="NCBI Taxonomy" id="27342"/>
    <lineage>
        <taxon>Eukaryota</taxon>
        <taxon>Fungi</taxon>
        <taxon>Dikarya</taxon>
        <taxon>Basidiomycota</taxon>
        <taxon>Agaricomycotina</taxon>
        <taxon>Agaricomycetes</taxon>
        <taxon>Hymenochaetales</taxon>
        <taxon>Schizoporaceae</taxon>
        <taxon>Schizopora</taxon>
    </lineage>
</organism>
<dbReference type="Proteomes" id="UP000053477">
    <property type="component" value="Unassembled WGS sequence"/>
</dbReference>
<evidence type="ECO:0000313" key="2">
    <source>
        <dbReference type="EMBL" id="KLO08987.1"/>
    </source>
</evidence>
<dbReference type="EMBL" id="KQ086070">
    <property type="protein sequence ID" value="KLO08987.1"/>
    <property type="molecule type" value="Genomic_DNA"/>
</dbReference>
<keyword evidence="3" id="KW-1185">Reference proteome</keyword>
<reference evidence="2 3" key="1">
    <citation type="submission" date="2015-04" db="EMBL/GenBank/DDBJ databases">
        <title>Complete genome sequence of Schizopora paradoxa KUC8140, a cosmopolitan wood degrader in East Asia.</title>
        <authorList>
            <consortium name="DOE Joint Genome Institute"/>
            <person name="Min B."/>
            <person name="Park H."/>
            <person name="Jang Y."/>
            <person name="Kim J.-J."/>
            <person name="Kim K.H."/>
            <person name="Pangilinan J."/>
            <person name="Lipzen A."/>
            <person name="Riley R."/>
            <person name="Grigoriev I.V."/>
            <person name="Spatafora J.W."/>
            <person name="Choi I.-G."/>
        </authorList>
    </citation>
    <scope>NUCLEOTIDE SEQUENCE [LARGE SCALE GENOMIC DNA]</scope>
    <source>
        <strain evidence="2 3">KUC8140</strain>
    </source>
</reference>
<feature type="region of interest" description="Disordered" evidence="1">
    <location>
        <begin position="623"/>
        <end position="650"/>
    </location>
</feature>